<dbReference type="InterPro" id="IPR011055">
    <property type="entry name" value="Dup_hybrid_motif"/>
</dbReference>
<dbReference type="Proteomes" id="UP000247591">
    <property type="component" value="Unassembled WGS sequence"/>
</dbReference>
<feature type="domain" description="NlpC/P60" evidence="8">
    <location>
        <begin position="522"/>
        <end position="665"/>
    </location>
</feature>
<dbReference type="InterPro" id="IPR010618">
    <property type="entry name" value="RPF"/>
</dbReference>
<evidence type="ECO:0000256" key="1">
    <source>
        <dbReference type="ARBA" id="ARBA00007074"/>
    </source>
</evidence>
<proteinExistence type="inferred from homology"/>
<dbReference type="Pfam" id="PF01551">
    <property type="entry name" value="Peptidase_M23"/>
    <property type="match status" value="1"/>
</dbReference>
<protein>
    <submittedName>
        <fullName evidence="9">Transglycosylase protein with SLT domain</fullName>
    </submittedName>
</protein>
<dbReference type="Gene3D" id="1.10.530.10">
    <property type="match status" value="2"/>
</dbReference>
<dbReference type="Gene3D" id="2.70.70.10">
    <property type="entry name" value="Glucose Permease (Domain IIA)"/>
    <property type="match status" value="1"/>
</dbReference>
<keyword evidence="5" id="KW-0788">Thiol protease</keyword>
<dbReference type="OrthoDB" id="2989771at2"/>
<dbReference type="GO" id="GO:0008234">
    <property type="term" value="F:cysteine-type peptidase activity"/>
    <property type="evidence" value="ECO:0007669"/>
    <property type="project" value="UniProtKB-KW"/>
</dbReference>
<dbReference type="EMBL" id="QJSP01000016">
    <property type="protein sequence ID" value="PYE13498.1"/>
    <property type="molecule type" value="Genomic_DNA"/>
</dbReference>
<keyword evidence="7" id="KW-0812">Transmembrane</keyword>
<dbReference type="GO" id="GO:0006508">
    <property type="term" value="P:proteolysis"/>
    <property type="evidence" value="ECO:0007669"/>
    <property type="project" value="UniProtKB-KW"/>
</dbReference>
<accession>A0A318RIR1</accession>
<evidence type="ECO:0000313" key="10">
    <source>
        <dbReference type="Proteomes" id="UP000247591"/>
    </source>
</evidence>
<dbReference type="InterPro" id="IPR031304">
    <property type="entry name" value="SLT_2"/>
</dbReference>
<evidence type="ECO:0000256" key="7">
    <source>
        <dbReference type="SAM" id="Phobius"/>
    </source>
</evidence>
<sequence length="665" mass="67644">MASSAGTSKKLSLAGGVGLLIVIIGFFGFGSDDNPPPTDCLPQVATSGPTLAGPGSKVMPLKTGTYQLSSPFGPRWGTQHQGSDFSAPLGTPIYAAMGGTVAKAETAQGFGHWIIIDFDDGGKKFSNVYGHMTGASLKVRTGDQVSAGQEIAAVGNEGESTGPHLHFELWDGTRLGGGQAVDPMPWLSGAGEPGQPTSDPSADPAAPRGPPAATDVNAAPAPSDPSVVSVADWEKVAKLESGGDWAIDTGNGYQGGLQFAPSTWTGHGGDEFAPTANKATPQQQMEVANRVLIGQGWNAWPTTSKEAAVTDKKPAPAGTFLSGTAAAPKVELAAAVTPAAGCVLPGAGGGAVLKPGSVPPEYEPWIIKAAQTCPEVTAPLLAAQLENEGGGFNPKAYNADSGAMGNAQFIPSVWPEKGVDGDGNGTKDPYTVPDAVMSMASFDCELVGIAKKGLQDGSLQGDLTELYLSMYNCGPGATASQGGVCQNTQTQNYVRNIPANAIAKFSAPDPAGGGAADLALSGPFGKKAVDAAMRWRGTTYAWGGGTANGPSKGIADGGVADSFGDFNKIGFDCSGLMIYAIAQASDHKIILDHYTVRQLNDPRGKPVPINALQPGDVVFPGGGNPQHVAMYIGGGQMIEAPQSGDVVKVSPLSNLGGGIDARRFG</sequence>
<keyword evidence="7" id="KW-0472">Membrane</keyword>
<dbReference type="SUPFAM" id="SSF51261">
    <property type="entry name" value="Duplicated hybrid motif"/>
    <property type="match status" value="1"/>
</dbReference>
<dbReference type="InterPro" id="IPR016047">
    <property type="entry name" value="M23ase_b-sheet_dom"/>
</dbReference>
<dbReference type="InterPro" id="IPR000064">
    <property type="entry name" value="NLP_P60_dom"/>
</dbReference>
<dbReference type="Gene3D" id="3.90.1720.10">
    <property type="entry name" value="endopeptidase domain like (from Nostoc punctiforme)"/>
    <property type="match status" value="1"/>
</dbReference>
<name>A0A318RIR1_WILLI</name>
<dbReference type="SUPFAM" id="SSF54001">
    <property type="entry name" value="Cysteine proteinases"/>
    <property type="match status" value="1"/>
</dbReference>
<evidence type="ECO:0000256" key="2">
    <source>
        <dbReference type="ARBA" id="ARBA00010830"/>
    </source>
</evidence>
<comment type="caution">
    <text evidence="9">The sequence shown here is derived from an EMBL/GenBank/DDBJ whole genome shotgun (WGS) entry which is preliminary data.</text>
</comment>
<comment type="similarity">
    <text evidence="2">Belongs to the transglycosylase family. Rpf subfamily.</text>
</comment>
<dbReference type="GO" id="GO:0004222">
    <property type="term" value="F:metalloendopeptidase activity"/>
    <property type="evidence" value="ECO:0007669"/>
    <property type="project" value="TreeGrafter"/>
</dbReference>
<comment type="similarity">
    <text evidence="1">Belongs to the peptidase C40 family.</text>
</comment>
<gene>
    <name evidence="9" type="ORF">DFR67_11652</name>
</gene>
<evidence type="ECO:0000256" key="4">
    <source>
        <dbReference type="ARBA" id="ARBA00022801"/>
    </source>
</evidence>
<feature type="region of interest" description="Disordered" evidence="6">
    <location>
        <begin position="178"/>
        <end position="227"/>
    </location>
</feature>
<keyword evidence="10" id="KW-1185">Reference proteome</keyword>
<evidence type="ECO:0000256" key="6">
    <source>
        <dbReference type="SAM" id="MobiDB-lite"/>
    </source>
</evidence>
<evidence type="ECO:0000259" key="8">
    <source>
        <dbReference type="PROSITE" id="PS51935"/>
    </source>
</evidence>
<dbReference type="Pfam" id="PF00877">
    <property type="entry name" value="NLPC_P60"/>
    <property type="match status" value="1"/>
</dbReference>
<evidence type="ECO:0000256" key="3">
    <source>
        <dbReference type="ARBA" id="ARBA00022670"/>
    </source>
</evidence>
<feature type="compositionally biased region" description="Low complexity" evidence="6">
    <location>
        <begin position="196"/>
        <end position="215"/>
    </location>
</feature>
<dbReference type="PANTHER" id="PTHR21666">
    <property type="entry name" value="PEPTIDASE-RELATED"/>
    <property type="match status" value="1"/>
</dbReference>
<reference evidence="9 10" key="1">
    <citation type="submission" date="2018-06" db="EMBL/GenBank/DDBJ databases">
        <title>Genomic Encyclopedia of Type Strains, Phase IV (KMG-IV): sequencing the most valuable type-strain genomes for metagenomic binning, comparative biology and taxonomic classification.</title>
        <authorList>
            <person name="Goeker M."/>
        </authorList>
    </citation>
    <scope>NUCLEOTIDE SEQUENCE [LARGE SCALE GENOMIC DNA]</scope>
    <source>
        <strain evidence="9 10">DSM 45521</strain>
    </source>
</reference>
<dbReference type="InterPro" id="IPR038765">
    <property type="entry name" value="Papain-like_cys_pep_sf"/>
</dbReference>
<dbReference type="InterPro" id="IPR050570">
    <property type="entry name" value="Cell_wall_metabolism_enzyme"/>
</dbReference>
<organism evidence="9 10">
    <name type="scientific">Williamsia limnetica</name>
    <dbReference type="NCBI Taxonomy" id="882452"/>
    <lineage>
        <taxon>Bacteria</taxon>
        <taxon>Bacillati</taxon>
        <taxon>Actinomycetota</taxon>
        <taxon>Actinomycetes</taxon>
        <taxon>Mycobacteriales</taxon>
        <taxon>Nocardiaceae</taxon>
        <taxon>Williamsia</taxon>
    </lineage>
</organism>
<keyword evidence="3" id="KW-0645">Protease</keyword>
<dbReference type="PANTHER" id="PTHR21666:SF270">
    <property type="entry name" value="MUREIN HYDROLASE ACTIVATOR ENVC"/>
    <property type="match status" value="1"/>
</dbReference>
<keyword evidence="7" id="KW-1133">Transmembrane helix</keyword>
<dbReference type="Pfam" id="PF13406">
    <property type="entry name" value="SLT_2"/>
    <property type="match status" value="1"/>
</dbReference>
<evidence type="ECO:0000256" key="5">
    <source>
        <dbReference type="ARBA" id="ARBA00022807"/>
    </source>
</evidence>
<dbReference type="CDD" id="cd13925">
    <property type="entry name" value="RPF"/>
    <property type="match status" value="1"/>
</dbReference>
<evidence type="ECO:0000313" key="9">
    <source>
        <dbReference type="EMBL" id="PYE13498.1"/>
    </source>
</evidence>
<dbReference type="PROSITE" id="PS51935">
    <property type="entry name" value="NLPC_P60"/>
    <property type="match status" value="1"/>
</dbReference>
<dbReference type="SUPFAM" id="SSF53955">
    <property type="entry name" value="Lysozyme-like"/>
    <property type="match status" value="2"/>
</dbReference>
<dbReference type="SMR" id="A0A318RIR1"/>
<dbReference type="InterPro" id="IPR023346">
    <property type="entry name" value="Lysozyme-like_dom_sf"/>
</dbReference>
<dbReference type="CDD" id="cd13399">
    <property type="entry name" value="Slt35-like"/>
    <property type="match status" value="1"/>
</dbReference>
<dbReference type="Pfam" id="PF06737">
    <property type="entry name" value="Transglycosylas"/>
    <property type="match status" value="1"/>
</dbReference>
<feature type="transmembrane region" description="Helical" evidence="7">
    <location>
        <begin position="12"/>
        <end position="30"/>
    </location>
</feature>
<dbReference type="RefSeq" id="WP_110471882.1">
    <property type="nucleotide sequence ID" value="NZ_QJSP01000016.1"/>
</dbReference>
<keyword evidence="4" id="KW-0378">Hydrolase</keyword>
<dbReference type="AlphaFoldDB" id="A0A318RIR1"/>
<dbReference type="CDD" id="cd12797">
    <property type="entry name" value="M23_peptidase"/>
    <property type="match status" value="1"/>
</dbReference>